<evidence type="ECO:0000256" key="2">
    <source>
        <dbReference type="ARBA" id="ARBA00023004"/>
    </source>
</evidence>
<dbReference type="CDD" id="cd01335">
    <property type="entry name" value="Radical_SAM"/>
    <property type="match status" value="1"/>
</dbReference>
<accession>A0ABT4W355</accession>
<dbReference type="RefSeq" id="WP_271054654.1">
    <property type="nucleotide sequence ID" value="NZ_JAQIIO010000006.1"/>
</dbReference>
<reference evidence="6 7" key="1">
    <citation type="submission" date="2023-01" db="EMBL/GenBank/DDBJ databases">
        <authorList>
            <person name="Yoon J.-W."/>
        </authorList>
    </citation>
    <scope>NUCLEOTIDE SEQUENCE [LARGE SCALE GENOMIC DNA]</scope>
    <source>
        <strain evidence="6 7">KMU-50</strain>
    </source>
</reference>
<dbReference type="SUPFAM" id="SSF102114">
    <property type="entry name" value="Radical SAM enzymes"/>
    <property type="match status" value="1"/>
</dbReference>
<dbReference type="PANTHER" id="PTHR43432:SF3">
    <property type="entry name" value="SLR0285 PROTEIN"/>
    <property type="match status" value="1"/>
</dbReference>
<dbReference type="InterPro" id="IPR040086">
    <property type="entry name" value="MJ0683-like"/>
</dbReference>
<evidence type="ECO:0000259" key="5">
    <source>
        <dbReference type="PROSITE" id="PS51918"/>
    </source>
</evidence>
<evidence type="ECO:0000256" key="4">
    <source>
        <dbReference type="SAM" id="MobiDB-lite"/>
    </source>
</evidence>
<comment type="caution">
    <text evidence="6">The sequence shown here is derived from an EMBL/GenBank/DDBJ whole genome shotgun (WGS) entry which is preliminary data.</text>
</comment>
<dbReference type="InterPro" id="IPR007197">
    <property type="entry name" value="rSAM"/>
</dbReference>
<sequence>MERSKIRQVGAERRPGRGATSNFAGRFEAYVTEDCDDGWEKQEEKPLRTHVSIESPRSIITRNTSPDLPFDRSINPYRGCEHGCIYCFARPTHAYLGYSPGLDFETRLISRPNAPERLASELARKAYSPAPIAIGTNTDPYQPIERQYRVMRGILTVLLAHRHPVTIVTKGTLIERDLDLLSEMAARNLVHVGVSLTTLDAKISRRMEPRVPAPARRLKSIEALARAGIPTRVMVAPIVPALTDHELESILSESQSAGAKAANYILLRLPGEVGPLFQDWLEEAFPDRANRVMSRMREMRGGENYRADFGRRMIGQGEFSRLLAHRFKVAIRRLGLLQDLPPLECTQFRVPPKAGDQLSLF</sequence>
<dbReference type="PANTHER" id="PTHR43432">
    <property type="entry name" value="SLR0285 PROTEIN"/>
    <property type="match status" value="1"/>
</dbReference>
<dbReference type="SFLD" id="SFLDG01084">
    <property type="entry name" value="Uncharacterised_Radical_SAM_Su"/>
    <property type="match status" value="1"/>
</dbReference>
<name>A0ABT4W355_9RHOB</name>
<keyword evidence="3" id="KW-0411">Iron-sulfur</keyword>
<proteinExistence type="predicted"/>
<evidence type="ECO:0000256" key="1">
    <source>
        <dbReference type="ARBA" id="ARBA00022723"/>
    </source>
</evidence>
<dbReference type="Proteomes" id="UP001528040">
    <property type="component" value="Unassembled WGS sequence"/>
</dbReference>
<gene>
    <name evidence="6" type="ORF">O2N63_12725</name>
</gene>
<dbReference type="InterPro" id="IPR058240">
    <property type="entry name" value="rSAM_sf"/>
</dbReference>
<dbReference type="PROSITE" id="PS51918">
    <property type="entry name" value="RADICAL_SAM"/>
    <property type="match status" value="1"/>
</dbReference>
<keyword evidence="2" id="KW-0408">Iron</keyword>
<dbReference type="NCBIfam" id="NF033668">
    <property type="entry name" value="rSAM_PA0069"/>
    <property type="match status" value="1"/>
</dbReference>
<evidence type="ECO:0000256" key="3">
    <source>
        <dbReference type="ARBA" id="ARBA00023014"/>
    </source>
</evidence>
<protein>
    <submittedName>
        <fullName evidence="6">PA0069 family radical SAM protein</fullName>
    </submittedName>
</protein>
<feature type="compositionally biased region" description="Basic and acidic residues" evidence="4">
    <location>
        <begin position="1"/>
        <end position="15"/>
    </location>
</feature>
<evidence type="ECO:0000313" key="6">
    <source>
        <dbReference type="EMBL" id="MDA5094950.1"/>
    </source>
</evidence>
<keyword evidence="7" id="KW-1185">Reference proteome</keyword>
<organism evidence="6 7">
    <name type="scientific">Aliiroseovarius salicola</name>
    <dbReference type="NCBI Taxonomy" id="3009082"/>
    <lineage>
        <taxon>Bacteria</taxon>
        <taxon>Pseudomonadati</taxon>
        <taxon>Pseudomonadota</taxon>
        <taxon>Alphaproteobacteria</taxon>
        <taxon>Rhodobacterales</taxon>
        <taxon>Paracoccaceae</taxon>
        <taxon>Aliiroseovarius</taxon>
    </lineage>
</organism>
<feature type="region of interest" description="Disordered" evidence="4">
    <location>
        <begin position="1"/>
        <end position="21"/>
    </location>
</feature>
<dbReference type="InterPro" id="IPR006638">
    <property type="entry name" value="Elp3/MiaA/NifB-like_rSAM"/>
</dbReference>
<feature type="domain" description="Radical SAM core" evidence="5">
    <location>
        <begin position="66"/>
        <end position="303"/>
    </location>
</feature>
<dbReference type="Pfam" id="PF04055">
    <property type="entry name" value="Radical_SAM"/>
    <property type="match status" value="1"/>
</dbReference>
<dbReference type="SMART" id="SM00729">
    <property type="entry name" value="Elp3"/>
    <property type="match status" value="1"/>
</dbReference>
<evidence type="ECO:0000313" key="7">
    <source>
        <dbReference type="Proteomes" id="UP001528040"/>
    </source>
</evidence>
<dbReference type="Gene3D" id="3.80.30.30">
    <property type="match status" value="1"/>
</dbReference>
<dbReference type="SFLD" id="SFLDS00029">
    <property type="entry name" value="Radical_SAM"/>
    <property type="match status" value="1"/>
</dbReference>
<dbReference type="EMBL" id="JAQIIO010000006">
    <property type="protein sequence ID" value="MDA5094950.1"/>
    <property type="molecule type" value="Genomic_DNA"/>
</dbReference>
<keyword evidence="1" id="KW-0479">Metal-binding</keyword>